<protein>
    <recommendedName>
        <fullName evidence="5">Phage protein</fullName>
    </recommendedName>
</protein>
<organism evidence="1 3">
    <name type="scientific">Kurthia zopfii</name>
    <dbReference type="NCBI Taxonomy" id="1650"/>
    <lineage>
        <taxon>Bacteria</taxon>
        <taxon>Bacillati</taxon>
        <taxon>Bacillota</taxon>
        <taxon>Bacilli</taxon>
        <taxon>Bacillales</taxon>
        <taxon>Caryophanaceae</taxon>
        <taxon>Kurthia</taxon>
    </lineage>
</organism>
<evidence type="ECO:0000313" key="4">
    <source>
        <dbReference type="Proteomes" id="UP000294641"/>
    </source>
</evidence>
<gene>
    <name evidence="2" type="ORF">DFR61_13021</name>
    <name evidence="1" type="ORF">NCTC10597_00882</name>
</gene>
<dbReference type="EMBL" id="SNZG01000030">
    <property type="protein sequence ID" value="TDR35526.1"/>
    <property type="molecule type" value="Genomic_DNA"/>
</dbReference>
<dbReference type="EMBL" id="UGNP01000001">
    <property type="protein sequence ID" value="STX09212.1"/>
    <property type="molecule type" value="Genomic_DNA"/>
</dbReference>
<dbReference type="Pfam" id="PF20765">
    <property type="entry name" value="Phage_tail_terminator_8"/>
    <property type="match status" value="1"/>
</dbReference>
<comment type="caution">
    <text evidence="1">The sequence shown here is derived from an EMBL/GenBank/DDBJ whole genome shotgun (WGS) entry which is preliminary data.</text>
</comment>
<evidence type="ECO:0008006" key="5">
    <source>
        <dbReference type="Google" id="ProtNLM"/>
    </source>
</evidence>
<evidence type="ECO:0000313" key="1">
    <source>
        <dbReference type="EMBL" id="STX09212.1"/>
    </source>
</evidence>
<sequence>MITMKDVKKAINSRLQAKFPSIEINSNDVKEGFARPSFFVELVGRRTSLTEHVDRDINITVYYFPTDDYENAIELLDTQEQLESTFDLKFKVADRWINIEDTSIVTTDGVLNMSFSLEFNDARDITEDSNWLDKEYTKPTGPPPEHFEKYPVELMEDLNFILDKE</sequence>
<dbReference type="Proteomes" id="UP000254330">
    <property type="component" value="Unassembled WGS sequence"/>
</dbReference>
<proteinExistence type="predicted"/>
<reference evidence="2 4" key="2">
    <citation type="submission" date="2019-03" db="EMBL/GenBank/DDBJ databases">
        <title>Genomic Encyclopedia of Type Strains, Phase IV (KMG-IV): sequencing the most valuable type-strain genomes for metagenomic binning, comparative biology and taxonomic classification.</title>
        <authorList>
            <person name="Goeker M."/>
        </authorList>
    </citation>
    <scope>NUCLEOTIDE SEQUENCE [LARGE SCALE GENOMIC DNA]</scope>
    <source>
        <strain evidence="2 4">DSM 20580</strain>
    </source>
</reference>
<reference evidence="1 3" key="1">
    <citation type="submission" date="2018-06" db="EMBL/GenBank/DDBJ databases">
        <authorList>
            <consortium name="Pathogen Informatics"/>
            <person name="Doyle S."/>
        </authorList>
    </citation>
    <scope>NUCLEOTIDE SEQUENCE [LARGE SCALE GENOMIC DNA]</scope>
    <source>
        <strain evidence="1 3">NCTC10597</strain>
    </source>
</reference>
<dbReference type="Proteomes" id="UP000294641">
    <property type="component" value="Unassembled WGS sequence"/>
</dbReference>
<name>A0A8B4Q937_9BACL</name>
<evidence type="ECO:0000313" key="2">
    <source>
        <dbReference type="EMBL" id="TDR35526.1"/>
    </source>
</evidence>
<dbReference type="InterPro" id="IPR049254">
    <property type="entry name" value="Phage_tail_terminator"/>
</dbReference>
<keyword evidence="4" id="KW-1185">Reference proteome</keyword>
<dbReference type="OrthoDB" id="2063617at2"/>
<accession>A0A8B4Q937</accession>
<evidence type="ECO:0000313" key="3">
    <source>
        <dbReference type="Proteomes" id="UP000254330"/>
    </source>
</evidence>
<dbReference type="AlphaFoldDB" id="A0A8B4Q937"/>